<keyword evidence="7" id="KW-0460">Magnesium</keyword>
<evidence type="ECO:0000256" key="3">
    <source>
        <dbReference type="ARBA" id="ARBA00022679"/>
    </source>
</evidence>
<sequence length="366" mass="40084">MIDCSLYILISFLVSMLLGLGLIPLVVSFCKVKRIYDLPNERKVHKVFVPRLGGVCFIPCVVISFMLATAIVSRISEGTSLSLSLWTCYFSVGLLAIYVAGVVDDIVGVSPRTKFLVQIFAASILPLSGLYINNLYGFCGIGEIPLWVGATLTVIVIVFIDNAINLIDGIDGLAAFLAIIALLGFFVLFLSEDLLSYCIIIAGLLGVLVAFVRFNLFGKQGKNKIFMGDSGSLTLGFILGTLFVKCSMVRVNAEPAVVGGMPIVSSYLIVPVFDVCRVIITRFVHHRPIFMADKNHIHHKLLRTGMTQHQALGVLVVMALLFILINLLIGKSIGFTMIIVLDILVWVALQQLLDVFIRRNGKKVFV</sequence>
<evidence type="ECO:0000256" key="2">
    <source>
        <dbReference type="ARBA" id="ARBA00022475"/>
    </source>
</evidence>
<evidence type="ECO:0000256" key="6">
    <source>
        <dbReference type="ARBA" id="ARBA00023136"/>
    </source>
</evidence>
<feature type="transmembrane region" description="Helical" evidence="8">
    <location>
        <begin position="83"/>
        <end position="103"/>
    </location>
</feature>
<feature type="transmembrane region" description="Helical" evidence="8">
    <location>
        <begin position="115"/>
        <end position="132"/>
    </location>
</feature>
<comment type="subcellular location">
    <subcellularLocation>
        <location evidence="1">Cell membrane</location>
        <topology evidence="1">Multi-pass membrane protein</topology>
    </subcellularLocation>
</comment>
<keyword evidence="3 9" id="KW-0808">Transferase</keyword>
<keyword evidence="10" id="KW-1185">Reference proteome</keyword>
<dbReference type="GO" id="GO:0009103">
    <property type="term" value="P:lipopolysaccharide biosynthetic process"/>
    <property type="evidence" value="ECO:0007669"/>
    <property type="project" value="TreeGrafter"/>
</dbReference>
<comment type="cofactor">
    <cofactor evidence="7">
        <name>Mg(2+)</name>
        <dbReference type="ChEBI" id="CHEBI:18420"/>
    </cofactor>
</comment>
<feature type="transmembrane region" description="Helical" evidence="8">
    <location>
        <begin position="264"/>
        <end position="284"/>
    </location>
</feature>
<accession>A0A0D0HD19</accession>
<feature type="transmembrane region" description="Helical" evidence="8">
    <location>
        <begin position="48"/>
        <end position="71"/>
    </location>
</feature>
<evidence type="ECO:0000313" key="10">
    <source>
        <dbReference type="Proteomes" id="UP000032046"/>
    </source>
</evidence>
<feature type="binding site" evidence="7">
    <location>
        <position position="165"/>
    </location>
    <ligand>
        <name>Mg(2+)</name>
        <dbReference type="ChEBI" id="CHEBI:18420"/>
    </ligand>
</feature>
<feature type="transmembrane region" description="Helical" evidence="8">
    <location>
        <begin position="311"/>
        <end position="329"/>
    </location>
</feature>
<dbReference type="CDD" id="cd06853">
    <property type="entry name" value="GT_WecA_like"/>
    <property type="match status" value="1"/>
</dbReference>
<dbReference type="GO" id="GO:0005886">
    <property type="term" value="C:plasma membrane"/>
    <property type="evidence" value="ECO:0007669"/>
    <property type="project" value="UniProtKB-SubCell"/>
</dbReference>
<dbReference type="GO" id="GO:0016780">
    <property type="term" value="F:phosphotransferase activity, for other substituted phosphate groups"/>
    <property type="evidence" value="ECO:0007669"/>
    <property type="project" value="InterPro"/>
</dbReference>
<gene>
    <name evidence="9" type="ORF">ST44_06325</name>
</gene>
<dbReference type="PANTHER" id="PTHR22926:SF3">
    <property type="entry name" value="UNDECAPRENYL-PHOSPHATE ALPHA-N-ACETYLGLUCOSAMINYL 1-PHOSPHATE TRANSFERASE"/>
    <property type="match status" value="1"/>
</dbReference>
<comment type="caution">
    <text evidence="9">The sequence shown here is derived from an EMBL/GenBank/DDBJ whole genome shotgun (WGS) entry which is preliminary data.</text>
</comment>
<dbReference type="PROSITE" id="PS01348">
    <property type="entry name" value="MRAY_2"/>
    <property type="match status" value="1"/>
</dbReference>
<keyword evidence="7" id="KW-0479">Metal-binding</keyword>
<name>A0A0D0HD19_9BACT</name>
<feature type="transmembrane region" description="Helical" evidence="8">
    <location>
        <begin position="194"/>
        <end position="214"/>
    </location>
</feature>
<dbReference type="Pfam" id="PF00953">
    <property type="entry name" value="Glycos_transf_4"/>
    <property type="match status" value="1"/>
</dbReference>
<organism evidence="9 10">
    <name type="scientific">Prevotella pectinovora</name>
    <dbReference type="NCBI Taxonomy" id="1602169"/>
    <lineage>
        <taxon>Bacteria</taxon>
        <taxon>Pseudomonadati</taxon>
        <taxon>Bacteroidota</taxon>
        <taxon>Bacteroidia</taxon>
        <taxon>Bacteroidales</taxon>
        <taxon>Prevotellaceae</taxon>
        <taxon>Prevotella</taxon>
    </lineage>
</organism>
<dbReference type="PANTHER" id="PTHR22926">
    <property type="entry name" value="PHOSPHO-N-ACETYLMURAMOYL-PENTAPEPTIDE-TRANSFERASE"/>
    <property type="match status" value="1"/>
</dbReference>
<keyword evidence="5 8" id="KW-1133">Transmembrane helix</keyword>
<reference evidence="9 10" key="1">
    <citation type="submission" date="2015-01" db="EMBL/GenBank/DDBJ databases">
        <title>Comparative genomics of non-oral Prevotella species.</title>
        <authorList>
            <person name="Accetto T."/>
            <person name="Nograsek B."/>
            <person name="Avgustin G."/>
        </authorList>
    </citation>
    <scope>NUCLEOTIDE SEQUENCE [LARGE SCALE GENOMIC DNA]</scope>
    <source>
        <strain evidence="9 10">P5-119</strain>
    </source>
</reference>
<feature type="transmembrane region" description="Helical" evidence="8">
    <location>
        <begin position="144"/>
        <end position="163"/>
    </location>
</feature>
<dbReference type="GO" id="GO:0071555">
    <property type="term" value="P:cell wall organization"/>
    <property type="evidence" value="ECO:0007669"/>
    <property type="project" value="TreeGrafter"/>
</dbReference>
<evidence type="ECO:0000256" key="8">
    <source>
        <dbReference type="SAM" id="Phobius"/>
    </source>
</evidence>
<dbReference type="AlphaFoldDB" id="A0A0D0HD19"/>
<dbReference type="EMBL" id="JXQK01000052">
    <property type="protein sequence ID" value="KIP62633.1"/>
    <property type="molecule type" value="Genomic_DNA"/>
</dbReference>
<dbReference type="Proteomes" id="UP000032046">
    <property type="component" value="Unassembled WGS sequence"/>
</dbReference>
<dbReference type="RefSeq" id="WP_042519031.1">
    <property type="nucleotide sequence ID" value="NZ_JAXVBY010000096.1"/>
</dbReference>
<proteinExistence type="predicted"/>
<dbReference type="InterPro" id="IPR018480">
    <property type="entry name" value="PNAcMuramoyl-5peptid_Trfase_CS"/>
</dbReference>
<dbReference type="STRING" id="1602171.ST44_06325"/>
<keyword evidence="4 8" id="KW-0812">Transmembrane</keyword>
<evidence type="ECO:0000256" key="5">
    <source>
        <dbReference type="ARBA" id="ARBA00022989"/>
    </source>
</evidence>
<dbReference type="GO" id="GO:0044038">
    <property type="term" value="P:cell wall macromolecule biosynthetic process"/>
    <property type="evidence" value="ECO:0007669"/>
    <property type="project" value="TreeGrafter"/>
</dbReference>
<feature type="binding site" evidence="7">
    <location>
        <position position="229"/>
    </location>
    <ligand>
        <name>Mg(2+)</name>
        <dbReference type="ChEBI" id="CHEBI:18420"/>
    </ligand>
</feature>
<evidence type="ECO:0000256" key="4">
    <source>
        <dbReference type="ARBA" id="ARBA00022692"/>
    </source>
</evidence>
<protein>
    <submittedName>
        <fullName evidence="9">Glycosyl transferase family 4</fullName>
    </submittedName>
</protein>
<evidence type="ECO:0000256" key="1">
    <source>
        <dbReference type="ARBA" id="ARBA00004651"/>
    </source>
</evidence>
<feature type="transmembrane region" description="Helical" evidence="8">
    <location>
        <begin position="335"/>
        <end position="357"/>
    </location>
</feature>
<feature type="transmembrane region" description="Helical" evidence="8">
    <location>
        <begin position="226"/>
        <end position="244"/>
    </location>
</feature>
<feature type="transmembrane region" description="Helical" evidence="8">
    <location>
        <begin position="170"/>
        <end position="188"/>
    </location>
</feature>
<feature type="transmembrane region" description="Helical" evidence="8">
    <location>
        <begin position="6"/>
        <end position="27"/>
    </location>
</feature>
<keyword evidence="2" id="KW-1003">Cell membrane</keyword>
<evidence type="ECO:0000256" key="7">
    <source>
        <dbReference type="PIRSR" id="PIRSR600715-1"/>
    </source>
</evidence>
<keyword evidence="6 8" id="KW-0472">Membrane</keyword>
<evidence type="ECO:0000313" key="9">
    <source>
        <dbReference type="EMBL" id="KIP62633.1"/>
    </source>
</evidence>
<dbReference type="InterPro" id="IPR000715">
    <property type="entry name" value="Glycosyl_transferase_4"/>
</dbReference>
<dbReference type="GO" id="GO:0046872">
    <property type="term" value="F:metal ion binding"/>
    <property type="evidence" value="ECO:0007669"/>
    <property type="project" value="UniProtKB-KW"/>
</dbReference>